<reference evidence="4" key="1">
    <citation type="submission" date="2016-10" db="EMBL/GenBank/DDBJ databases">
        <authorList>
            <person name="Varghese N."/>
            <person name="Submissions S."/>
        </authorList>
    </citation>
    <scope>NUCLEOTIDE SEQUENCE [LARGE SCALE GENOMIC DNA]</scope>
    <source>
        <strain evidence="4">IBRC-M 10655</strain>
    </source>
</reference>
<dbReference type="SUPFAM" id="SSF53474">
    <property type="entry name" value="alpha/beta-Hydrolases"/>
    <property type="match status" value="1"/>
</dbReference>
<dbReference type="InterPro" id="IPR000073">
    <property type="entry name" value="AB_hydrolase_1"/>
</dbReference>
<dbReference type="RefSeq" id="WP_091380074.1">
    <property type="nucleotide sequence ID" value="NZ_FNDV01000018.1"/>
</dbReference>
<evidence type="ECO:0000313" key="3">
    <source>
        <dbReference type="EMBL" id="SDP47415.1"/>
    </source>
</evidence>
<organism evidence="3 4">
    <name type="scientific">Actinokineospora alba</name>
    <dbReference type="NCBI Taxonomy" id="504798"/>
    <lineage>
        <taxon>Bacteria</taxon>
        <taxon>Bacillati</taxon>
        <taxon>Actinomycetota</taxon>
        <taxon>Actinomycetes</taxon>
        <taxon>Pseudonocardiales</taxon>
        <taxon>Pseudonocardiaceae</taxon>
        <taxon>Actinokineospora</taxon>
    </lineage>
</organism>
<accession>A0A1H0T0S6</accession>
<dbReference type="AlphaFoldDB" id="A0A1H0T0S6"/>
<evidence type="ECO:0000259" key="2">
    <source>
        <dbReference type="Pfam" id="PF00561"/>
    </source>
</evidence>
<proteinExistence type="predicted"/>
<keyword evidence="4" id="KW-1185">Reference proteome</keyword>
<evidence type="ECO:0000256" key="1">
    <source>
        <dbReference type="ARBA" id="ARBA00022801"/>
    </source>
</evidence>
<dbReference type="STRING" id="504798.SAMN05421871_11811"/>
<sequence length="312" mass="34885">MRSRPDPSIVRVDGPWSHRDIHANGIRLHVAETGEGPLVLLLHGFAQFWWTWRHQLTALGDAGYRAVAVDLRGYGDSDKPPRGYDAWTLAGDIAGLVKSLGESRAHLVGHGWGGMVGWTVAALHPRVVHSVATLSAPHPLALRTEIRRTALRGQRHNQARAVGHVFRAQIPMAPERWLTRDNAATVETLMKTWSGPMWTGHRDFSAAVDQYQRAMLVPGAAHCSLEYYRWAMRSQLRSEGRRYAEAMQRKIEHPVLQLYGAEDPCVLSRTRDASTRWLGARAEKHVLPGIGHFPHEEAPAATNRLLTTFLRG</sequence>
<dbReference type="Gene3D" id="3.40.50.1820">
    <property type="entry name" value="alpha/beta hydrolase"/>
    <property type="match status" value="1"/>
</dbReference>
<dbReference type="GO" id="GO:0016787">
    <property type="term" value="F:hydrolase activity"/>
    <property type="evidence" value="ECO:0007669"/>
    <property type="project" value="UniProtKB-KW"/>
</dbReference>
<name>A0A1H0T0S6_9PSEU</name>
<evidence type="ECO:0000313" key="4">
    <source>
        <dbReference type="Proteomes" id="UP000199651"/>
    </source>
</evidence>
<protein>
    <submittedName>
        <fullName evidence="3">Pimeloyl-ACP methyl ester carboxylesterase</fullName>
    </submittedName>
</protein>
<dbReference type="InterPro" id="IPR000639">
    <property type="entry name" value="Epox_hydrolase-like"/>
</dbReference>
<dbReference type="InterPro" id="IPR029058">
    <property type="entry name" value="AB_hydrolase_fold"/>
</dbReference>
<keyword evidence="1" id="KW-0378">Hydrolase</keyword>
<gene>
    <name evidence="3" type="ORF">SAMN05192558_109193</name>
</gene>
<dbReference type="Proteomes" id="UP000199651">
    <property type="component" value="Unassembled WGS sequence"/>
</dbReference>
<dbReference type="OrthoDB" id="2987348at2"/>
<dbReference type="EMBL" id="FNJB01000009">
    <property type="protein sequence ID" value="SDP47415.1"/>
    <property type="molecule type" value="Genomic_DNA"/>
</dbReference>
<dbReference type="PRINTS" id="PR00412">
    <property type="entry name" value="EPOXHYDRLASE"/>
</dbReference>
<feature type="domain" description="AB hydrolase-1" evidence="2">
    <location>
        <begin position="37"/>
        <end position="299"/>
    </location>
</feature>
<dbReference type="Pfam" id="PF00561">
    <property type="entry name" value="Abhydrolase_1"/>
    <property type="match status" value="1"/>
</dbReference>
<dbReference type="PANTHER" id="PTHR43329">
    <property type="entry name" value="EPOXIDE HYDROLASE"/>
    <property type="match status" value="1"/>
</dbReference>